<protein>
    <recommendedName>
        <fullName evidence="7">HEAT repeat-containing protein 1</fullName>
    </recommendedName>
</protein>
<feature type="domain" description="BP28 C-terminal" evidence="9">
    <location>
        <begin position="1901"/>
        <end position="2054"/>
    </location>
</feature>
<dbReference type="EMBL" id="JASSZA010000020">
    <property type="protein sequence ID" value="KAK2086001.1"/>
    <property type="molecule type" value="Genomic_DNA"/>
</dbReference>
<dbReference type="Pfam" id="PF08146">
    <property type="entry name" value="BP28CT"/>
    <property type="match status" value="1"/>
</dbReference>
<evidence type="ECO:0000256" key="8">
    <source>
        <dbReference type="SAM" id="MobiDB-lite"/>
    </source>
</evidence>
<evidence type="ECO:0000256" key="1">
    <source>
        <dbReference type="ARBA" id="ARBA00004604"/>
    </source>
</evidence>
<feature type="region of interest" description="Disordered" evidence="8">
    <location>
        <begin position="1217"/>
        <end position="1236"/>
    </location>
</feature>
<name>A0ABQ9TMV5_SAGOE</name>
<organism evidence="10 11">
    <name type="scientific">Saguinus oedipus</name>
    <name type="common">Cotton-top tamarin</name>
    <name type="synonym">Oedipomidas oedipus</name>
    <dbReference type="NCBI Taxonomy" id="9490"/>
    <lineage>
        <taxon>Eukaryota</taxon>
        <taxon>Metazoa</taxon>
        <taxon>Chordata</taxon>
        <taxon>Craniata</taxon>
        <taxon>Vertebrata</taxon>
        <taxon>Euteleostomi</taxon>
        <taxon>Mammalia</taxon>
        <taxon>Eutheria</taxon>
        <taxon>Euarchontoglires</taxon>
        <taxon>Primates</taxon>
        <taxon>Haplorrhini</taxon>
        <taxon>Platyrrhini</taxon>
        <taxon>Cebidae</taxon>
        <taxon>Callitrichinae</taxon>
        <taxon>Saguinus</taxon>
    </lineage>
</organism>
<comment type="subcellular location">
    <subcellularLocation>
        <location evidence="1 7">Nucleus</location>
        <location evidence="1 7">Nucleolus</location>
    </subcellularLocation>
</comment>
<accession>A0ABQ9TMV5</accession>
<comment type="function">
    <text evidence="7">Involved in nucleolar processing of pre-18S ribosomal RNA.</text>
</comment>
<dbReference type="InterPro" id="IPR016024">
    <property type="entry name" value="ARM-type_fold"/>
</dbReference>
<comment type="similarity">
    <text evidence="2 7">Belongs to the HEATR1/UTP10 family.</text>
</comment>
<keyword evidence="11" id="KW-1185">Reference proteome</keyword>
<dbReference type="Pfam" id="PF23243">
    <property type="entry name" value="HEAT_HEATR1"/>
    <property type="match status" value="1"/>
</dbReference>
<evidence type="ECO:0000256" key="7">
    <source>
        <dbReference type="RuleBase" id="RU367065"/>
    </source>
</evidence>
<dbReference type="InterPro" id="IPR012954">
    <property type="entry name" value="BP28_C_dom"/>
</dbReference>
<dbReference type="InterPro" id="IPR056473">
    <property type="entry name" value="HEAT_Utp10/HEAT1"/>
</dbReference>
<dbReference type="InterPro" id="IPR011989">
    <property type="entry name" value="ARM-like"/>
</dbReference>
<evidence type="ECO:0000256" key="3">
    <source>
        <dbReference type="ARBA" id="ARBA00022517"/>
    </source>
</evidence>
<reference evidence="10 11" key="1">
    <citation type="submission" date="2023-05" db="EMBL/GenBank/DDBJ databases">
        <title>B98-5 Cell Line De Novo Hybrid Assembly: An Optical Mapping Approach.</title>
        <authorList>
            <person name="Kananen K."/>
            <person name="Auerbach J.A."/>
            <person name="Kautto E."/>
            <person name="Blachly J.S."/>
        </authorList>
    </citation>
    <scope>NUCLEOTIDE SEQUENCE [LARGE SCALE GENOMIC DNA]</scope>
    <source>
        <strain evidence="10">B95-8</strain>
        <tissue evidence="10">Cell line</tissue>
    </source>
</reference>
<evidence type="ECO:0000313" key="10">
    <source>
        <dbReference type="EMBL" id="KAK2086001.1"/>
    </source>
</evidence>
<keyword evidence="6 7" id="KW-0687">Ribonucleoprotein</keyword>
<dbReference type="Proteomes" id="UP001266305">
    <property type="component" value="Unassembled WGS sequence"/>
</dbReference>
<evidence type="ECO:0000259" key="9">
    <source>
        <dbReference type="SMART" id="SM01036"/>
    </source>
</evidence>
<evidence type="ECO:0000256" key="6">
    <source>
        <dbReference type="ARBA" id="ARBA00023274"/>
    </source>
</evidence>
<evidence type="ECO:0000256" key="2">
    <source>
        <dbReference type="ARBA" id="ARBA00010559"/>
    </source>
</evidence>
<keyword evidence="5 7" id="KW-0539">Nucleus</keyword>
<evidence type="ECO:0000256" key="4">
    <source>
        <dbReference type="ARBA" id="ARBA00022552"/>
    </source>
</evidence>
<comment type="caution">
    <text evidence="10">The sequence shown here is derived from an EMBL/GenBank/DDBJ whole genome shotgun (WGS) entry which is preliminary data.</text>
</comment>
<dbReference type="Gene3D" id="1.25.10.10">
    <property type="entry name" value="Leucine-rich Repeat Variant"/>
    <property type="match status" value="3"/>
</dbReference>
<dbReference type="InterPro" id="IPR040191">
    <property type="entry name" value="UTP10"/>
</dbReference>
<sequence>MTSLAQQLQRLALPQSDPSLFSRDEVASLLFDPKEAATIDRDTAFAIGCTGLEELLGIDPSFEQFEAPLFSQLAKTLERSVQTKAVNKQLDESISLFLIHLSPYFLLKPAQKCLEWLIHSTQINSLIACVLPYHETRIFVRVIQLLKINNSKHKWFWLLPVKQSGVPLAKGTLITHCYKDLGFMDFICSLVTKSVKVFAEYPGSSAQLRVLLAFYASTIVSALVAAEDVSDNIIAKLFPYIQKVGTADVLNFCESDNGRYLCEFIGVTDHQNIDQDSLFDQGWIKLLDSTPAETESREPWQKVPDLITILHGISETYDVSPLLCYLLPHLVVSIIHHVTGEETEGINGQIYKSHLEAILIKISLTNNLDHLLAGLLFEEYISYSSQEEMDSDKVSLLNEQFLPLIRLLESRYPRTLDVVLEEHLKEIADLKKQEIFHQFVSLSISGGKYQFLADSDTSLMLSLNHPLAPVRLLAINHLKNIMKTSKEGVDESFIKEAVLARLGDDNIDVVLAAVSAFEIFKEHFSSEVTISNLLNLFQRAELSKNREWYKVLKIAADILIKEEILSENYQLSNQVVIHLLPFMVINNDDMESAEMKIAIYLSKSGICSLHPLLRGWEEALENVIKSTKPGKLIGVANKKMIELLADNINLGDPSSMLNVVEDLISMGEKESFNLKQKVTFHVIMSVLVSCCYSSLKETHFPFAIRVFSLLQKKIKKLESVITAVEIPSEWHIELMLDRGIPVELWAHYVEELNTTQRVAVEDSVLLVFSLKNFMYALKAPKSFPKGDIWWNPEQLKEDSRDYLHLLIGLFEMMLSGADAVHFRVLMKLFIKVHLQDVFQLFKFFSVLWTYGSSLSNPLNCNVKTALQTQALYVGCAMLSSQKTQCKHQLASMSSPDLSRHSTPEHRRDAPYSTWRFKEQTLELQRASSGRLLTALGPKGSHLRFFQLVTSLLINLGSPIKEVRRAAVQCLQVLSGVMSPLHLIIDYLISKAEEITSDATYVIQDLATLFEELQREKKLKSHQKLSETLKNLLSCVYSCPSYIAKDLMKVLQGVSSEMVLSQLLPMAEQLLEKIQKEPTAVLKDEAIVLHLTLGKYNEFSSSLLNKDPKSLDIFIKAVHTTKELYAGMPTIQITALEKVSDFFQNLRHGKFKHLKITKPFFAAISDEEVQQKLLRMLFDLLVNCKNSHCAQTVSSVFKGISVNAEQVRIELEPPDKAKSLGTVQQKRRQKMQQKKSQDLESVQEVGGSYWQRVTLILELLQHKKKLKSPQTLVPTLFNLLSRCLEPLPQEQGNMEYTKQLILSCLLNICQKLSPDGGKIPKDILDEEKFNVELIVQCIRLSEMPQTHHHALLLLGTVAGIFPDKVLHNIMSIFTFMGANVMRLDDAYSFQVINKTVKMVIPALIQSDSGDCIEVTRNVEEIVVKIINVFVDALPHVPEHRRLPILVQLVDTLGAEKFLWVLLILLFEQYVTKTVLAAAYGEKDAILEADTEFWFSVCCEFSVQHQIQSLMKILQYLLKLPEEKEETIPKAVSTKSESQEEMLLIFNVETHTSKQLRHFKFLSVSFMSQLLSSNNFLKKVVESGGPEVLKGLEERLLETVLGYINAVAQSVEKNADKLTVKFWRALLSKAYDLLDKVNALLPTETFIPVIRGLVGNPLPSVRRKALDLLNNKLQQNISWKKTVVYRFLKLVPDLLAIVQRKKKEGEEEQAINRQTALYALKLLCKNFGAENPDPFVPVLNTAVKLIAPERKEEKNVLGSALLCIAEVASTLEALAIPQLPSLMPSLLTTMKNTSDLVSSEVYLLSALAALQKVVETLPHFISPYLEGVLSQVIHLEKITSEMGSASQANIRLTSLKKTLATTLAPRVLLPAVKKTYKQIQKNWKNHMGPFMSILQEHIGVMKKEELTSHQSQLTTFFLEALDFRAQHSEDDLEEIGKTENCIIDCLVAMVVKLSEVTFRPLFFKLFDWAKTEDAPKDRLLTFYNLADCIAEKLKGLFTLFAGHLVKPFADTLNQVNISKTDEAFFDSENDPEKCCLLLQFILNCLYKIFLFDTQHFISKERAEALMMPLVDQLENRLGGEEKFQERVTKHLIPCIAQFSVAMADDSLWKPLNYQILLKTRDSSPKVRFAALITVLALAEKLKENYIVLLPESIPFLAELMEDECEEVEHQCQKTIQQLETVLGEPLQSYF</sequence>
<dbReference type="SUPFAM" id="SSF48371">
    <property type="entry name" value="ARM repeat"/>
    <property type="match status" value="2"/>
</dbReference>
<evidence type="ECO:0000256" key="5">
    <source>
        <dbReference type="ARBA" id="ARBA00023242"/>
    </source>
</evidence>
<evidence type="ECO:0000313" key="11">
    <source>
        <dbReference type="Proteomes" id="UP001266305"/>
    </source>
</evidence>
<dbReference type="PANTHER" id="PTHR13457:SF1">
    <property type="entry name" value="HEAT REPEAT-CONTAINING PROTEIN 1"/>
    <property type="match status" value="1"/>
</dbReference>
<dbReference type="PANTHER" id="PTHR13457">
    <property type="entry name" value="BAP28"/>
    <property type="match status" value="1"/>
</dbReference>
<dbReference type="SMART" id="SM01036">
    <property type="entry name" value="BP28CT"/>
    <property type="match status" value="1"/>
</dbReference>
<keyword evidence="4 7" id="KW-0698">rRNA processing</keyword>
<gene>
    <name evidence="10" type="primary">HEATR1</name>
    <name evidence="10" type="ORF">P7K49_035426</name>
</gene>
<proteinExistence type="inferred from homology"/>
<keyword evidence="3 7" id="KW-0690">Ribosome biogenesis</keyword>